<evidence type="ECO:0000256" key="4">
    <source>
        <dbReference type="ARBA" id="ARBA00022968"/>
    </source>
</evidence>
<dbReference type="EMBL" id="CM010717">
    <property type="protein sequence ID" value="RZC53147.1"/>
    <property type="molecule type" value="Genomic_DNA"/>
</dbReference>
<evidence type="ECO:0000256" key="3">
    <source>
        <dbReference type="ARBA" id="ARBA00022692"/>
    </source>
</evidence>
<dbReference type="Proteomes" id="UP000316621">
    <property type="component" value="Chromosome 3"/>
</dbReference>
<evidence type="ECO:0000256" key="2">
    <source>
        <dbReference type="ARBA" id="ARBA00007727"/>
    </source>
</evidence>
<dbReference type="InterPro" id="IPR025846">
    <property type="entry name" value="TBL_N"/>
</dbReference>
<dbReference type="GO" id="GO:0016413">
    <property type="term" value="F:O-acetyltransferase activity"/>
    <property type="evidence" value="ECO:0007669"/>
    <property type="project" value="InterPro"/>
</dbReference>
<accession>A0A4Y7IWW7</accession>
<feature type="domain" description="Trichome birefringence-like N-terminal" evidence="8">
    <location>
        <begin position="220"/>
        <end position="262"/>
    </location>
</feature>
<dbReference type="PANTHER" id="PTHR32285">
    <property type="entry name" value="PROTEIN TRICHOME BIREFRINGENCE-LIKE 9-RELATED"/>
    <property type="match status" value="1"/>
</dbReference>
<keyword evidence="10" id="KW-1185">Reference proteome</keyword>
<dbReference type="InterPro" id="IPR029962">
    <property type="entry name" value="TBL"/>
</dbReference>
<keyword evidence="4" id="KW-0735">Signal-anchor</keyword>
<organism evidence="9 10">
    <name type="scientific">Papaver somniferum</name>
    <name type="common">Opium poppy</name>
    <dbReference type="NCBI Taxonomy" id="3469"/>
    <lineage>
        <taxon>Eukaryota</taxon>
        <taxon>Viridiplantae</taxon>
        <taxon>Streptophyta</taxon>
        <taxon>Embryophyta</taxon>
        <taxon>Tracheophyta</taxon>
        <taxon>Spermatophyta</taxon>
        <taxon>Magnoliopsida</taxon>
        <taxon>Ranunculales</taxon>
        <taxon>Papaveraceae</taxon>
        <taxon>Papaveroideae</taxon>
        <taxon>Papaver</taxon>
    </lineage>
</organism>
<dbReference type="GO" id="GO:0005794">
    <property type="term" value="C:Golgi apparatus"/>
    <property type="evidence" value="ECO:0007669"/>
    <property type="project" value="TreeGrafter"/>
</dbReference>
<evidence type="ECO:0000313" key="10">
    <source>
        <dbReference type="Proteomes" id="UP000316621"/>
    </source>
</evidence>
<dbReference type="Pfam" id="PF14416">
    <property type="entry name" value="PMR5N"/>
    <property type="match status" value="1"/>
</dbReference>
<evidence type="ECO:0000313" key="9">
    <source>
        <dbReference type="EMBL" id="RZC53147.1"/>
    </source>
</evidence>
<name>A0A4Y7IWW7_PAPSO</name>
<feature type="domain" description="Trichome birefringence-like C-terminal" evidence="7">
    <location>
        <begin position="263"/>
        <end position="546"/>
    </location>
</feature>
<dbReference type="GO" id="GO:0016020">
    <property type="term" value="C:membrane"/>
    <property type="evidence" value="ECO:0007669"/>
    <property type="project" value="UniProtKB-SubCell"/>
</dbReference>
<dbReference type="PANTHER" id="PTHR32285:SF11">
    <property type="entry name" value="PROTEIN TRICHOME BIREFRINGENCE-LIKE 34"/>
    <property type="match status" value="1"/>
</dbReference>
<keyword evidence="5" id="KW-1133">Transmembrane helix</keyword>
<reference evidence="9 10" key="1">
    <citation type="journal article" date="2018" name="Science">
        <title>The opium poppy genome and morphinan production.</title>
        <authorList>
            <person name="Guo L."/>
            <person name="Winzer T."/>
            <person name="Yang X."/>
            <person name="Li Y."/>
            <person name="Ning Z."/>
            <person name="He Z."/>
            <person name="Teodor R."/>
            <person name="Lu Y."/>
            <person name="Bowser T.A."/>
            <person name="Graham I.A."/>
            <person name="Ye K."/>
        </authorList>
    </citation>
    <scope>NUCLEOTIDE SEQUENCE [LARGE SCALE GENOMIC DNA]</scope>
    <source>
        <strain evidence="10">cv. HN1</strain>
        <tissue evidence="9">Leaves</tissue>
    </source>
</reference>
<gene>
    <name evidence="9" type="ORF">C5167_011992</name>
</gene>
<dbReference type="Gramene" id="RZC53147">
    <property type="protein sequence ID" value="RZC53147"/>
    <property type="gene ID" value="C5167_011992"/>
</dbReference>
<keyword evidence="3" id="KW-0812">Transmembrane</keyword>
<comment type="similarity">
    <text evidence="2">Belongs to the PC-esterase family. TBL subfamily.</text>
</comment>
<dbReference type="AlphaFoldDB" id="A0A4Y7IWW7"/>
<evidence type="ECO:0000256" key="5">
    <source>
        <dbReference type="ARBA" id="ARBA00022989"/>
    </source>
</evidence>
<dbReference type="InterPro" id="IPR026057">
    <property type="entry name" value="TBL_C"/>
</dbReference>
<evidence type="ECO:0000256" key="6">
    <source>
        <dbReference type="ARBA" id="ARBA00023136"/>
    </source>
</evidence>
<proteinExistence type="inferred from homology"/>
<protein>
    <submittedName>
        <fullName evidence="9">Uncharacterized protein</fullName>
    </submittedName>
</protein>
<sequence>MPPSGHKHEKNLKDVQKDLAEKGFTLSTIPGESAKSILSIKLFSDQYCDDQSIIISPGQILAGLPIPLYDPDIPLFYEILAHSGFSRAIFQLSGDCIRLMLEFANRGAGKGSLYSKELRDPKFADLEIIAEKYTVVSFFENYELISMKKENTCWGIRLKRKDNIDEAKILTQDIDWHSGKNTTPRQSKDDKWCVFPLMLKGTYIAGSNVLHENLATYQPWVFSCPEKEKENCSFWNDWYTCEKFGRKDLSYQNWRWQPDQCDLPRFNAKALLERLRGKRMVYVGDSLNTNQWVSMVCMVESVIPSALKSLHINGSLTTFKAIGFNATIEFYWAPLMVESNSDDPVLHRVPHRIVRAGAIEKHAVHWSDADILVFDSYLWWKVPKLEVLWGSFEKPNEGVYKNLGMVGNFEVALKTWSDWLENHINRTKTQLFFNSLAGDWEETNQGNCYNETEPVLQEGYRGRGTITDIMRAVESAVSELKTRGVDVKILNITQLSEYRKEAHRSVYRKIWDTLTPDQLSNPASYSDCYHWCLPGVPDTWNELLYAYILP</sequence>
<dbReference type="Pfam" id="PF13839">
    <property type="entry name" value="PC-Esterase"/>
    <property type="match status" value="1"/>
</dbReference>
<comment type="subcellular location">
    <subcellularLocation>
        <location evidence="1">Membrane</location>
        <topology evidence="1">Single-pass membrane protein</topology>
    </subcellularLocation>
</comment>
<keyword evidence="6" id="KW-0472">Membrane</keyword>
<evidence type="ECO:0000259" key="7">
    <source>
        <dbReference type="Pfam" id="PF13839"/>
    </source>
</evidence>
<evidence type="ECO:0000259" key="8">
    <source>
        <dbReference type="Pfam" id="PF14416"/>
    </source>
</evidence>
<evidence type="ECO:0000256" key="1">
    <source>
        <dbReference type="ARBA" id="ARBA00004167"/>
    </source>
</evidence>